<reference evidence="3" key="2">
    <citation type="submission" date="2015-01" db="EMBL/GenBank/DDBJ databases">
        <title>Evolutionary Origins and Diversification of the Mycorrhizal Mutualists.</title>
        <authorList>
            <consortium name="DOE Joint Genome Institute"/>
            <consortium name="Mycorrhizal Genomics Consortium"/>
            <person name="Kohler A."/>
            <person name="Kuo A."/>
            <person name="Nagy L.G."/>
            <person name="Floudas D."/>
            <person name="Copeland A."/>
            <person name="Barry K.W."/>
            <person name="Cichocki N."/>
            <person name="Veneault-Fourrey C."/>
            <person name="LaButti K."/>
            <person name="Lindquist E.A."/>
            <person name="Lipzen A."/>
            <person name="Lundell T."/>
            <person name="Morin E."/>
            <person name="Murat C."/>
            <person name="Riley R."/>
            <person name="Ohm R."/>
            <person name="Sun H."/>
            <person name="Tunlid A."/>
            <person name="Henrissat B."/>
            <person name="Grigoriev I.V."/>
            <person name="Hibbett D.S."/>
            <person name="Martin F."/>
        </authorList>
    </citation>
    <scope>NUCLEOTIDE SEQUENCE [LARGE SCALE GENOMIC DNA]</scope>
    <source>
        <strain evidence="3">MUT 4182</strain>
    </source>
</reference>
<dbReference type="EMBL" id="KN823124">
    <property type="protein sequence ID" value="KIO21901.1"/>
    <property type="molecule type" value="Genomic_DNA"/>
</dbReference>
<name>A0A0C3QAJ8_9AGAM</name>
<reference evidence="2 3" key="1">
    <citation type="submission" date="2014-04" db="EMBL/GenBank/DDBJ databases">
        <authorList>
            <consortium name="DOE Joint Genome Institute"/>
            <person name="Kuo A."/>
            <person name="Girlanda M."/>
            <person name="Perotto S."/>
            <person name="Kohler A."/>
            <person name="Nagy L.G."/>
            <person name="Floudas D."/>
            <person name="Copeland A."/>
            <person name="Barry K.W."/>
            <person name="Cichocki N."/>
            <person name="Veneault-Fourrey C."/>
            <person name="LaButti K."/>
            <person name="Lindquist E.A."/>
            <person name="Lipzen A."/>
            <person name="Lundell T."/>
            <person name="Morin E."/>
            <person name="Murat C."/>
            <person name="Sun H."/>
            <person name="Tunlid A."/>
            <person name="Henrissat B."/>
            <person name="Grigoriev I.V."/>
            <person name="Hibbett D.S."/>
            <person name="Martin F."/>
            <person name="Nordberg H.P."/>
            <person name="Cantor M.N."/>
            <person name="Hua S.X."/>
        </authorList>
    </citation>
    <scope>NUCLEOTIDE SEQUENCE [LARGE SCALE GENOMIC DNA]</scope>
    <source>
        <strain evidence="2 3">MUT 4182</strain>
    </source>
</reference>
<accession>A0A0C3QAJ8</accession>
<evidence type="ECO:0000313" key="2">
    <source>
        <dbReference type="EMBL" id="KIO21901.1"/>
    </source>
</evidence>
<gene>
    <name evidence="2" type="ORF">M407DRAFT_10188</name>
</gene>
<sequence>MDADNPGGCRKRAAPLIEVEVALKEQGWGMMHAHSMYFVVVSFKSNVETEQVPPQSTPRKDESQTAEATHKYLDSHFVLRVEAAHPKEDKKWREKWRGKWVGK</sequence>
<dbReference type="AlphaFoldDB" id="A0A0C3QAJ8"/>
<feature type="region of interest" description="Disordered" evidence="1">
    <location>
        <begin position="48"/>
        <end position="67"/>
    </location>
</feature>
<evidence type="ECO:0000313" key="3">
    <source>
        <dbReference type="Proteomes" id="UP000054248"/>
    </source>
</evidence>
<dbReference type="HOGENOM" id="CLU_2265692_0_0_1"/>
<organism evidence="2 3">
    <name type="scientific">Tulasnella calospora MUT 4182</name>
    <dbReference type="NCBI Taxonomy" id="1051891"/>
    <lineage>
        <taxon>Eukaryota</taxon>
        <taxon>Fungi</taxon>
        <taxon>Dikarya</taxon>
        <taxon>Basidiomycota</taxon>
        <taxon>Agaricomycotina</taxon>
        <taxon>Agaricomycetes</taxon>
        <taxon>Cantharellales</taxon>
        <taxon>Tulasnellaceae</taxon>
        <taxon>Tulasnella</taxon>
    </lineage>
</organism>
<dbReference type="Proteomes" id="UP000054248">
    <property type="component" value="Unassembled WGS sequence"/>
</dbReference>
<proteinExistence type="predicted"/>
<protein>
    <submittedName>
        <fullName evidence="2">Uncharacterized protein</fullName>
    </submittedName>
</protein>
<evidence type="ECO:0000256" key="1">
    <source>
        <dbReference type="SAM" id="MobiDB-lite"/>
    </source>
</evidence>
<feature type="compositionally biased region" description="Basic and acidic residues" evidence="1">
    <location>
        <begin position="58"/>
        <end position="67"/>
    </location>
</feature>
<keyword evidence="3" id="KW-1185">Reference proteome</keyword>